<feature type="transmembrane region" description="Helical" evidence="1">
    <location>
        <begin position="39"/>
        <end position="58"/>
    </location>
</feature>
<evidence type="ECO:0000313" key="4">
    <source>
        <dbReference type="Proteomes" id="UP001193501"/>
    </source>
</evidence>
<dbReference type="Pfam" id="PF00892">
    <property type="entry name" value="EamA"/>
    <property type="match status" value="1"/>
</dbReference>
<dbReference type="GO" id="GO:0016020">
    <property type="term" value="C:membrane"/>
    <property type="evidence" value="ECO:0007669"/>
    <property type="project" value="InterPro"/>
</dbReference>
<feature type="transmembrane region" description="Helical" evidence="1">
    <location>
        <begin position="78"/>
        <end position="98"/>
    </location>
</feature>
<sequence>MTLSPPLRGSLLALASFCGYACCDVSLKALGAANLHSFQVAFLSALCTLPFVLGQIFWSHRAELTPAAFRPALPGLTLLRGLITLCGSGFVTYAFTHLPLAECYAIFFTMPLLITLLAWPMLGEPIDPKRGVLILLGFAGVLIALRPGSTHFQLAHLVAACGAVTGALNSLLLRKIGHRERSGVILLYPVLFQAGVGAFLAYTVWMPLTLHDWLIGLQIGALGTLSGVLIIAAYRTSPAIVVAPMQYSQIVWASALGVIFFAEIPKAETISGISVIIAAGLLMLWLNGRRPAFRKSLA</sequence>
<evidence type="ECO:0000313" key="3">
    <source>
        <dbReference type="EMBL" id="NBZ87389.1"/>
    </source>
</evidence>
<feature type="transmembrane region" description="Helical" evidence="1">
    <location>
        <begin position="213"/>
        <end position="234"/>
    </location>
</feature>
<dbReference type="Proteomes" id="UP001193501">
    <property type="component" value="Unassembled WGS sequence"/>
</dbReference>
<name>A0AAE4YBU5_9RHOB</name>
<keyword evidence="1" id="KW-1133">Transmembrane helix</keyword>
<evidence type="ECO:0000256" key="1">
    <source>
        <dbReference type="SAM" id="Phobius"/>
    </source>
</evidence>
<proteinExistence type="predicted"/>
<dbReference type="InterPro" id="IPR037185">
    <property type="entry name" value="EmrE-like"/>
</dbReference>
<accession>A0AAE4YBU5</accession>
<feature type="transmembrane region" description="Helical" evidence="1">
    <location>
        <begin position="104"/>
        <end position="122"/>
    </location>
</feature>
<dbReference type="PANTHER" id="PTHR22911:SF103">
    <property type="entry name" value="BLR2811 PROTEIN"/>
    <property type="match status" value="1"/>
</dbReference>
<feature type="transmembrane region" description="Helical" evidence="1">
    <location>
        <begin position="154"/>
        <end position="173"/>
    </location>
</feature>
<dbReference type="PANTHER" id="PTHR22911">
    <property type="entry name" value="ACYL-MALONYL CONDENSING ENZYME-RELATED"/>
    <property type="match status" value="1"/>
</dbReference>
<dbReference type="EMBL" id="JAABNR010000005">
    <property type="protein sequence ID" value="NBZ87389.1"/>
    <property type="molecule type" value="Genomic_DNA"/>
</dbReference>
<dbReference type="Gene3D" id="1.10.3730.20">
    <property type="match status" value="1"/>
</dbReference>
<protein>
    <submittedName>
        <fullName evidence="3">EamA family transporter</fullName>
    </submittedName>
</protein>
<organism evidence="3 4">
    <name type="scientific">Stagnihabitans tardus</name>
    <dbReference type="NCBI Taxonomy" id="2699202"/>
    <lineage>
        <taxon>Bacteria</taxon>
        <taxon>Pseudomonadati</taxon>
        <taxon>Pseudomonadota</taxon>
        <taxon>Alphaproteobacteria</taxon>
        <taxon>Rhodobacterales</taxon>
        <taxon>Paracoccaceae</taxon>
        <taxon>Stagnihabitans</taxon>
    </lineage>
</organism>
<keyword evidence="1" id="KW-0812">Transmembrane</keyword>
<dbReference type="AlphaFoldDB" id="A0AAE4YBU5"/>
<comment type="caution">
    <text evidence="3">The sequence shown here is derived from an EMBL/GenBank/DDBJ whole genome shotgun (WGS) entry which is preliminary data.</text>
</comment>
<feature type="transmembrane region" description="Helical" evidence="1">
    <location>
        <begin position="270"/>
        <end position="288"/>
    </location>
</feature>
<keyword evidence="4" id="KW-1185">Reference proteome</keyword>
<dbReference type="RefSeq" id="WP_168774192.1">
    <property type="nucleotide sequence ID" value="NZ_JAABNR010000005.1"/>
</dbReference>
<evidence type="ECO:0000259" key="2">
    <source>
        <dbReference type="Pfam" id="PF00892"/>
    </source>
</evidence>
<reference evidence="3" key="1">
    <citation type="submission" date="2020-01" db="EMBL/GenBank/DDBJ databases">
        <authorList>
            <person name="Chen W.-M."/>
        </authorList>
    </citation>
    <scope>NUCLEOTIDE SEQUENCE</scope>
    <source>
        <strain evidence="3">CYK-10</strain>
    </source>
</reference>
<gene>
    <name evidence="3" type="ORF">GV832_07330</name>
</gene>
<dbReference type="SUPFAM" id="SSF103481">
    <property type="entry name" value="Multidrug resistance efflux transporter EmrE"/>
    <property type="match status" value="2"/>
</dbReference>
<feature type="transmembrane region" description="Helical" evidence="1">
    <location>
        <begin position="185"/>
        <end position="207"/>
    </location>
</feature>
<feature type="transmembrane region" description="Helical" evidence="1">
    <location>
        <begin position="131"/>
        <end position="148"/>
    </location>
</feature>
<keyword evidence="1" id="KW-0472">Membrane</keyword>
<feature type="transmembrane region" description="Helical" evidence="1">
    <location>
        <begin position="246"/>
        <end position="264"/>
    </location>
</feature>
<feature type="domain" description="EamA" evidence="2">
    <location>
        <begin position="8"/>
        <end position="145"/>
    </location>
</feature>
<dbReference type="InterPro" id="IPR000620">
    <property type="entry name" value="EamA_dom"/>
</dbReference>